<reference evidence="1 2" key="1">
    <citation type="journal article" date="2015" name="Parasit. Vectors">
        <title>Draft genome of the scabies mite.</title>
        <authorList>
            <person name="Rider S.D.Jr."/>
            <person name="Morgan M.S."/>
            <person name="Arlian L.G."/>
        </authorList>
    </citation>
    <scope>NUCLEOTIDE SEQUENCE [LARGE SCALE GENOMIC DNA]</scope>
    <source>
        <strain evidence="1">Arlian Lab</strain>
    </source>
</reference>
<gene>
    <name evidence="1" type="ORF">QR98_0006550</name>
</gene>
<evidence type="ECO:0000313" key="1">
    <source>
        <dbReference type="EMBL" id="KPM02246.1"/>
    </source>
</evidence>
<organism evidence="1 2">
    <name type="scientific">Sarcoptes scabiei</name>
    <name type="common">Itch mite</name>
    <name type="synonym">Acarus scabiei</name>
    <dbReference type="NCBI Taxonomy" id="52283"/>
    <lineage>
        <taxon>Eukaryota</taxon>
        <taxon>Metazoa</taxon>
        <taxon>Ecdysozoa</taxon>
        <taxon>Arthropoda</taxon>
        <taxon>Chelicerata</taxon>
        <taxon>Arachnida</taxon>
        <taxon>Acari</taxon>
        <taxon>Acariformes</taxon>
        <taxon>Sarcoptiformes</taxon>
        <taxon>Astigmata</taxon>
        <taxon>Psoroptidia</taxon>
        <taxon>Sarcoptoidea</taxon>
        <taxon>Sarcoptidae</taxon>
        <taxon>Sarcoptinae</taxon>
        <taxon>Sarcoptes</taxon>
    </lineage>
</organism>
<protein>
    <submittedName>
        <fullName evidence="1">Uncharacterized protein</fullName>
    </submittedName>
</protein>
<sequence>MLIIILLILQSIPIRSTIKIEKKNDSQKFNEVCQTLKSSQANRSDILLIGSTMKRFIIITKNFDDLNRLH</sequence>
<proteinExistence type="predicted"/>
<evidence type="ECO:0000313" key="2">
    <source>
        <dbReference type="Proteomes" id="UP000616769"/>
    </source>
</evidence>
<comment type="caution">
    <text evidence="1">The sequence shown here is derived from an EMBL/GenBank/DDBJ whole genome shotgun (WGS) entry which is preliminary data.</text>
</comment>
<dbReference type="VEuPathDB" id="VectorBase:SSCA000257"/>
<dbReference type="EMBL" id="JXLN01001324">
    <property type="protein sequence ID" value="KPM02246.1"/>
    <property type="molecule type" value="Genomic_DNA"/>
</dbReference>
<dbReference type="Proteomes" id="UP000616769">
    <property type="component" value="Unassembled WGS sequence"/>
</dbReference>
<dbReference type="AlphaFoldDB" id="A0A131ZTY6"/>
<accession>A0A131ZTY6</accession>
<name>A0A131ZTY6_SARSC</name>